<dbReference type="EMBL" id="JBHRWI010000005">
    <property type="protein sequence ID" value="MFC3509546.1"/>
    <property type="molecule type" value="Genomic_DNA"/>
</dbReference>
<keyword evidence="4" id="KW-1185">Reference proteome</keyword>
<evidence type="ECO:0000256" key="2">
    <source>
        <dbReference type="SAM" id="Phobius"/>
    </source>
</evidence>
<proteinExistence type="predicted"/>
<feature type="transmembrane region" description="Helical" evidence="2">
    <location>
        <begin position="62"/>
        <end position="82"/>
    </location>
</feature>
<dbReference type="InterPro" id="IPR043993">
    <property type="entry name" value="T4SS_pilin"/>
</dbReference>
<keyword evidence="2" id="KW-0812">Transmembrane</keyword>
<feature type="transmembrane region" description="Helical" evidence="2">
    <location>
        <begin position="145"/>
        <end position="164"/>
    </location>
</feature>
<name>A0ABV7Q8V7_9PSEU</name>
<evidence type="ECO:0000313" key="3">
    <source>
        <dbReference type="EMBL" id="MFC3509546.1"/>
    </source>
</evidence>
<evidence type="ECO:0000313" key="4">
    <source>
        <dbReference type="Proteomes" id="UP001595764"/>
    </source>
</evidence>
<feature type="region of interest" description="Disordered" evidence="1">
    <location>
        <begin position="20"/>
        <end position="58"/>
    </location>
</feature>
<feature type="transmembrane region" description="Helical" evidence="2">
    <location>
        <begin position="102"/>
        <end position="125"/>
    </location>
</feature>
<protein>
    <submittedName>
        <fullName evidence="3">Pilin</fullName>
    </submittedName>
</protein>
<feature type="compositionally biased region" description="Basic and acidic residues" evidence="1">
    <location>
        <begin position="33"/>
        <end position="48"/>
    </location>
</feature>
<comment type="caution">
    <text evidence="3">The sequence shown here is derived from an EMBL/GenBank/DDBJ whole genome shotgun (WGS) entry which is preliminary data.</text>
</comment>
<keyword evidence="2" id="KW-1133">Transmembrane helix</keyword>
<sequence>MRLIDHFSATAVEPCCARAEDNRLPPSQNARQRNLERLPGRPSKDLTNKRGRRSSRRHRSRAAFVAQLSGATLLASASAAHADTLVVALAGSVTEILSNVQTWIMGILAGLATLFMTVGASRYMWGNNEPQEIAKAKAAVKAAGFGYCLALLVPLVLEILKGFVGAS</sequence>
<feature type="compositionally biased region" description="Basic residues" evidence="1">
    <location>
        <begin position="49"/>
        <end position="58"/>
    </location>
</feature>
<organism evidence="3 4">
    <name type="scientific">Amycolatopsis halotolerans</name>
    <dbReference type="NCBI Taxonomy" id="330083"/>
    <lineage>
        <taxon>Bacteria</taxon>
        <taxon>Bacillati</taxon>
        <taxon>Actinomycetota</taxon>
        <taxon>Actinomycetes</taxon>
        <taxon>Pseudonocardiales</taxon>
        <taxon>Pseudonocardiaceae</taxon>
        <taxon>Amycolatopsis</taxon>
    </lineage>
</organism>
<gene>
    <name evidence="3" type="ORF">ACFORO_05170</name>
</gene>
<dbReference type="Proteomes" id="UP001595764">
    <property type="component" value="Unassembled WGS sequence"/>
</dbReference>
<dbReference type="Pfam" id="PF18895">
    <property type="entry name" value="T4SS_pilin"/>
    <property type="match status" value="1"/>
</dbReference>
<accession>A0ABV7Q8V7</accession>
<keyword evidence="2" id="KW-0472">Membrane</keyword>
<evidence type="ECO:0000256" key="1">
    <source>
        <dbReference type="SAM" id="MobiDB-lite"/>
    </source>
</evidence>
<reference evidence="4" key="1">
    <citation type="journal article" date="2019" name="Int. J. Syst. Evol. Microbiol.">
        <title>The Global Catalogue of Microorganisms (GCM) 10K type strain sequencing project: providing services to taxonomists for standard genome sequencing and annotation.</title>
        <authorList>
            <consortium name="The Broad Institute Genomics Platform"/>
            <consortium name="The Broad Institute Genome Sequencing Center for Infectious Disease"/>
            <person name="Wu L."/>
            <person name="Ma J."/>
        </authorList>
    </citation>
    <scope>NUCLEOTIDE SEQUENCE [LARGE SCALE GENOMIC DNA]</scope>
    <source>
        <strain evidence="4">CGMCC 4.7682</strain>
    </source>
</reference>
<dbReference type="RefSeq" id="WP_377871958.1">
    <property type="nucleotide sequence ID" value="NZ_JBHMAY010000035.1"/>
</dbReference>